<feature type="non-terminal residue" evidence="1">
    <location>
        <position position="42"/>
    </location>
</feature>
<gene>
    <name evidence="1" type="ORF">RPERSI_LOCUS35156</name>
</gene>
<keyword evidence="2" id="KW-1185">Reference proteome</keyword>
<dbReference type="Proteomes" id="UP000789920">
    <property type="component" value="Unassembled WGS sequence"/>
</dbReference>
<evidence type="ECO:0000313" key="2">
    <source>
        <dbReference type="Proteomes" id="UP000789920"/>
    </source>
</evidence>
<protein>
    <submittedName>
        <fullName evidence="1">15436_t:CDS:1</fullName>
    </submittedName>
</protein>
<reference evidence="1" key="1">
    <citation type="submission" date="2021-06" db="EMBL/GenBank/DDBJ databases">
        <authorList>
            <person name="Kallberg Y."/>
            <person name="Tangrot J."/>
            <person name="Rosling A."/>
        </authorList>
    </citation>
    <scope>NUCLEOTIDE SEQUENCE</scope>
    <source>
        <strain evidence="1">MA461A</strain>
    </source>
</reference>
<feature type="non-terminal residue" evidence="1">
    <location>
        <position position="1"/>
    </location>
</feature>
<sequence length="42" mass="5090">SNGIYFWECSEMECMFRNLGKQSEYSESSINKYLNHLKEEYT</sequence>
<comment type="caution">
    <text evidence="1">The sequence shown here is derived from an EMBL/GenBank/DDBJ whole genome shotgun (WGS) entry which is preliminary data.</text>
</comment>
<dbReference type="EMBL" id="CAJVQC010161016">
    <property type="protein sequence ID" value="CAG8848495.1"/>
    <property type="molecule type" value="Genomic_DNA"/>
</dbReference>
<name>A0ACA9STN3_9GLOM</name>
<accession>A0ACA9STN3</accession>
<proteinExistence type="predicted"/>
<organism evidence="1 2">
    <name type="scientific">Racocetra persica</name>
    <dbReference type="NCBI Taxonomy" id="160502"/>
    <lineage>
        <taxon>Eukaryota</taxon>
        <taxon>Fungi</taxon>
        <taxon>Fungi incertae sedis</taxon>
        <taxon>Mucoromycota</taxon>
        <taxon>Glomeromycotina</taxon>
        <taxon>Glomeromycetes</taxon>
        <taxon>Diversisporales</taxon>
        <taxon>Gigasporaceae</taxon>
        <taxon>Racocetra</taxon>
    </lineage>
</organism>
<evidence type="ECO:0000313" key="1">
    <source>
        <dbReference type="EMBL" id="CAG8848495.1"/>
    </source>
</evidence>